<evidence type="ECO:0000313" key="6">
    <source>
        <dbReference type="Proteomes" id="UP000264215"/>
    </source>
</evidence>
<reference evidence="4 5" key="2">
    <citation type="journal article" date="2015" name="MBio">
        <title>Genome-Resolved Metagenomic Analysis Reveals Roles for Candidate Phyla and Other Microbial Community Members in Biogeochemical Transformations in Oil Reservoirs.</title>
        <authorList>
            <person name="Hu P."/>
            <person name="Tom L."/>
            <person name="Singh A."/>
            <person name="Thomas B.C."/>
            <person name="Baker B.J."/>
            <person name="Piceno Y.M."/>
            <person name="Andersen G.L."/>
            <person name="Banfield J.F."/>
        </authorList>
    </citation>
    <scope>NUCLEOTIDE SEQUENCE [LARGE SCALE GENOMIC DNA]</scope>
</reference>
<gene>
    <name evidence="1" type="ORF">DIT26_05345</name>
    <name evidence="2" type="ORF">XD86_0329</name>
    <name evidence="3" type="ORF">XE02_0607</name>
</gene>
<organism evidence="3 5">
    <name type="scientific">Mesotoga infera</name>
    <dbReference type="NCBI Taxonomy" id="1236046"/>
    <lineage>
        <taxon>Bacteria</taxon>
        <taxon>Thermotogati</taxon>
        <taxon>Thermotogota</taxon>
        <taxon>Thermotogae</taxon>
        <taxon>Kosmotogales</taxon>
        <taxon>Kosmotogaceae</taxon>
        <taxon>Mesotoga</taxon>
    </lineage>
</organism>
<evidence type="ECO:0000313" key="2">
    <source>
        <dbReference type="EMBL" id="KUK68208.1"/>
    </source>
</evidence>
<dbReference type="Proteomes" id="UP000055014">
    <property type="component" value="Unassembled WGS sequence"/>
</dbReference>
<dbReference type="EMBL" id="LGGW01000042">
    <property type="protein sequence ID" value="KUK90272.1"/>
    <property type="molecule type" value="Genomic_DNA"/>
</dbReference>
<dbReference type="EMBL" id="DQBS01000127">
    <property type="protein sequence ID" value="HCO69994.1"/>
    <property type="molecule type" value="Genomic_DNA"/>
</dbReference>
<dbReference type="Proteomes" id="UP000264215">
    <property type="component" value="Unassembled WGS sequence"/>
</dbReference>
<dbReference type="Pfam" id="PF04463">
    <property type="entry name" value="2-thiour_desulf"/>
    <property type="match status" value="1"/>
</dbReference>
<dbReference type="AlphaFoldDB" id="A0A101I7L0"/>
<dbReference type="Proteomes" id="UP000054260">
    <property type="component" value="Unassembled WGS sequence"/>
</dbReference>
<protein>
    <submittedName>
        <fullName evidence="1">DUF523 domain-containing protein</fullName>
    </submittedName>
</protein>
<proteinExistence type="predicted"/>
<evidence type="ECO:0000313" key="4">
    <source>
        <dbReference type="Proteomes" id="UP000054260"/>
    </source>
</evidence>
<dbReference type="InterPro" id="IPR007553">
    <property type="entry name" value="2-thiour_desulf"/>
</dbReference>
<evidence type="ECO:0000313" key="3">
    <source>
        <dbReference type="EMBL" id="KUK90272.1"/>
    </source>
</evidence>
<dbReference type="PATRIC" id="fig|1236046.5.peg.147"/>
<reference evidence="1 6" key="3">
    <citation type="journal article" date="2018" name="Nat. Biotechnol.">
        <title>A standardized bacterial taxonomy based on genome phylogeny substantially revises the tree of life.</title>
        <authorList>
            <person name="Parks D.H."/>
            <person name="Chuvochina M."/>
            <person name="Waite D.W."/>
            <person name="Rinke C."/>
            <person name="Skarshewski A."/>
            <person name="Chaumeil P.A."/>
            <person name="Hugenholtz P."/>
        </authorList>
    </citation>
    <scope>NUCLEOTIDE SEQUENCE [LARGE SCALE GENOMIC DNA]</scope>
    <source>
        <strain evidence="1">UBA9905</strain>
    </source>
</reference>
<name>A0A101I7L0_9BACT</name>
<dbReference type="EMBL" id="LGGH01000029">
    <property type="protein sequence ID" value="KUK68208.1"/>
    <property type="molecule type" value="Genomic_DNA"/>
</dbReference>
<dbReference type="PANTHER" id="PTHR30087:SF1">
    <property type="entry name" value="HYPOTHETICAL CYTOSOLIC PROTEIN"/>
    <property type="match status" value="1"/>
</dbReference>
<reference evidence="3" key="1">
    <citation type="journal article" date="2015" name="MBio">
        <title>Genome-resolved metagenomic analysis reveals roles for candidate phyla and other microbial community members in biogeochemical transformations in oil reservoirs.</title>
        <authorList>
            <person name="Hu P."/>
            <person name="Tom L."/>
            <person name="Singh A."/>
            <person name="Thomas B.C."/>
            <person name="Baker B.J."/>
            <person name="Piceno Y.M."/>
            <person name="Andersen G.L."/>
            <person name="Banfield J.F."/>
        </authorList>
    </citation>
    <scope>NUCLEOTIDE SEQUENCE [LARGE SCALE GENOMIC DNA]</scope>
    <source>
        <strain evidence="2">46_47</strain>
        <strain evidence="3">46_70</strain>
    </source>
</reference>
<accession>A0A101I7L0</accession>
<dbReference type="PANTHER" id="PTHR30087">
    <property type="entry name" value="INNER MEMBRANE PROTEIN"/>
    <property type="match status" value="1"/>
</dbReference>
<comment type="caution">
    <text evidence="3">The sequence shown here is derived from an EMBL/GenBank/DDBJ whole genome shotgun (WGS) entry which is preliminary data.</text>
</comment>
<evidence type="ECO:0000313" key="1">
    <source>
        <dbReference type="EMBL" id="HCO69994.1"/>
    </source>
</evidence>
<evidence type="ECO:0000313" key="5">
    <source>
        <dbReference type="Proteomes" id="UP000055014"/>
    </source>
</evidence>
<sequence length="150" mass="16439">MTKILVSACLIGVNCTYRGDNNLSLKLLELVDRFILLPVCPEQLGGLPTPRPRAEITTSCDWRAARIVIDQFGKDVTQNYTRGAEEVLKIAKLSGTSIALLKSRSPSCGCKGIYDGTFSGVMIDGMGITAELLMKNAIEVYSEEEINFLY</sequence>